<evidence type="ECO:0000313" key="8">
    <source>
        <dbReference type="RefSeq" id="XP_052751491.1"/>
    </source>
</evidence>
<dbReference type="GeneID" id="128200832"/>
<dbReference type="RefSeq" id="XP_052751492.1">
    <property type="nucleotide sequence ID" value="XM_052895532.1"/>
</dbReference>
<sequence length="230" mass="26880">MYTACQEVRFLLKSSWICWWNAWRSSDGLRQSMHEQPMPGSKMSSETLSPNSIHMMEYLQSMFDEAVKTAYVLCIDDELPSNENSNNEKANAQPRLIPYTPPPGNSINSTLETEGNTGPYELNSIEKTKNGYTKKYSIKINTEKSKKIMCKDFIRGICRRGNDCIYSHELDLKQLNGVYKFCRDYVKGNCYRKFCIFVHATIFERENYFRTGFLPPHTLRHLKERNVRRP</sequence>
<name>A0ABM3MJC6_GALME</name>
<feature type="domain" description="C3H1-type" evidence="6">
    <location>
        <begin position="144"/>
        <end position="171"/>
    </location>
</feature>
<protein>
    <submittedName>
        <fullName evidence="8 9">Muscleblind-like protein 3 isoform X1</fullName>
    </submittedName>
</protein>
<evidence type="ECO:0000256" key="4">
    <source>
        <dbReference type="ARBA" id="ARBA00022833"/>
    </source>
</evidence>
<evidence type="ECO:0000259" key="6">
    <source>
        <dbReference type="PROSITE" id="PS50103"/>
    </source>
</evidence>
<keyword evidence="7" id="KW-1185">Reference proteome</keyword>
<dbReference type="InterPro" id="IPR036855">
    <property type="entry name" value="Znf_CCCH_sf"/>
</dbReference>
<gene>
    <name evidence="8 9" type="primary">LOC128200832</name>
</gene>
<dbReference type="SUPFAM" id="SSF90229">
    <property type="entry name" value="CCCH zinc finger"/>
    <property type="match status" value="1"/>
</dbReference>
<dbReference type="Gene3D" id="4.10.1000.10">
    <property type="entry name" value="Zinc finger, CCCH-type"/>
    <property type="match status" value="1"/>
</dbReference>
<dbReference type="PANTHER" id="PTHR12675">
    <property type="entry name" value="MUSCLEBLIND-LIKE PROTEIN"/>
    <property type="match status" value="1"/>
</dbReference>
<evidence type="ECO:0000256" key="5">
    <source>
        <dbReference type="PROSITE-ProRule" id="PRU00723"/>
    </source>
</evidence>
<dbReference type="PANTHER" id="PTHR12675:SF6">
    <property type="entry name" value="ZINC FINGER CCCH DOMAIN-CONTAINING PROTEIN 10"/>
    <property type="match status" value="1"/>
</dbReference>
<dbReference type="SMART" id="SM00356">
    <property type="entry name" value="ZnF_C3H1"/>
    <property type="match status" value="2"/>
</dbReference>
<evidence type="ECO:0000256" key="1">
    <source>
        <dbReference type="ARBA" id="ARBA00022723"/>
    </source>
</evidence>
<keyword evidence="4 5" id="KW-0862">Zinc</keyword>
<organism evidence="7 8">
    <name type="scientific">Galleria mellonella</name>
    <name type="common">Greater wax moth</name>
    <dbReference type="NCBI Taxonomy" id="7137"/>
    <lineage>
        <taxon>Eukaryota</taxon>
        <taxon>Metazoa</taxon>
        <taxon>Ecdysozoa</taxon>
        <taxon>Arthropoda</taxon>
        <taxon>Hexapoda</taxon>
        <taxon>Insecta</taxon>
        <taxon>Pterygota</taxon>
        <taxon>Neoptera</taxon>
        <taxon>Endopterygota</taxon>
        <taxon>Lepidoptera</taxon>
        <taxon>Glossata</taxon>
        <taxon>Ditrysia</taxon>
        <taxon>Pyraloidea</taxon>
        <taxon>Pyralidae</taxon>
        <taxon>Galleriinae</taxon>
        <taxon>Galleria</taxon>
    </lineage>
</organism>
<dbReference type="Proteomes" id="UP001652740">
    <property type="component" value="Unplaced"/>
</dbReference>
<dbReference type="InterPro" id="IPR000571">
    <property type="entry name" value="Znf_CCCH"/>
</dbReference>
<evidence type="ECO:0000313" key="7">
    <source>
        <dbReference type="Proteomes" id="UP001652740"/>
    </source>
</evidence>
<evidence type="ECO:0000313" key="9">
    <source>
        <dbReference type="RefSeq" id="XP_052751492.1"/>
    </source>
</evidence>
<keyword evidence="3 5" id="KW-0863">Zinc-finger</keyword>
<accession>A0ABM3MJC6</accession>
<keyword evidence="1 5" id="KW-0479">Metal-binding</keyword>
<keyword evidence="2" id="KW-0677">Repeat</keyword>
<reference evidence="8 9" key="1">
    <citation type="submission" date="2025-05" db="UniProtKB">
        <authorList>
            <consortium name="RefSeq"/>
        </authorList>
    </citation>
    <scope>IDENTIFICATION</scope>
    <source>
        <tissue evidence="8 9">Whole larvae</tissue>
    </source>
</reference>
<dbReference type="RefSeq" id="XP_052751491.1">
    <property type="nucleotide sequence ID" value="XM_052895531.1"/>
</dbReference>
<evidence type="ECO:0000256" key="2">
    <source>
        <dbReference type="ARBA" id="ARBA00022737"/>
    </source>
</evidence>
<dbReference type="PROSITE" id="PS50103">
    <property type="entry name" value="ZF_C3H1"/>
    <property type="match status" value="1"/>
</dbReference>
<feature type="zinc finger region" description="C3H1-type" evidence="5">
    <location>
        <begin position="144"/>
        <end position="171"/>
    </location>
</feature>
<evidence type="ECO:0000256" key="3">
    <source>
        <dbReference type="ARBA" id="ARBA00022771"/>
    </source>
</evidence>
<proteinExistence type="predicted"/>